<dbReference type="Gene3D" id="3.90.1750.10">
    <property type="entry name" value="Hect, E3 ligase catalytic domains"/>
    <property type="match status" value="1"/>
</dbReference>
<dbReference type="GO" id="GO:0000209">
    <property type="term" value="P:protein polyubiquitination"/>
    <property type="evidence" value="ECO:0007669"/>
    <property type="project" value="InterPro"/>
</dbReference>
<evidence type="ECO:0000313" key="9">
    <source>
        <dbReference type="Proteomes" id="UP000794436"/>
    </source>
</evidence>
<feature type="active site" description="Glycyl thioester intermediate" evidence="5">
    <location>
        <position position="1079"/>
    </location>
</feature>
<dbReference type="OrthoDB" id="8068875at2759"/>
<evidence type="ECO:0000313" key="8">
    <source>
        <dbReference type="EMBL" id="TMW61486.1"/>
    </source>
</evidence>
<dbReference type="GO" id="GO:0006511">
    <property type="term" value="P:ubiquitin-dependent protein catabolic process"/>
    <property type="evidence" value="ECO:0007669"/>
    <property type="project" value="TreeGrafter"/>
</dbReference>
<dbReference type="AlphaFoldDB" id="A0A8K1FGC0"/>
<dbReference type="Gene3D" id="3.30.2160.10">
    <property type="entry name" value="Hect, E3 ligase catalytic domain"/>
    <property type="match status" value="1"/>
</dbReference>
<protein>
    <recommendedName>
        <fullName evidence="2">HECT-type E3 ubiquitin transferase</fullName>
        <ecNumber evidence="2">2.3.2.26</ecNumber>
    </recommendedName>
</protein>
<dbReference type="SMART" id="SM00119">
    <property type="entry name" value="HECTc"/>
    <property type="match status" value="1"/>
</dbReference>
<dbReference type="GO" id="GO:0061630">
    <property type="term" value="F:ubiquitin protein ligase activity"/>
    <property type="evidence" value="ECO:0007669"/>
    <property type="project" value="UniProtKB-EC"/>
</dbReference>
<dbReference type="InterPro" id="IPR044611">
    <property type="entry name" value="E3A/B/C-like"/>
</dbReference>
<dbReference type="PANTHER" id="PTHR45700">
    <property type="entry name" value="UBIQUITIN-PROTEIN LIGASE E3C"/>
    <property type="match status" value="1"/>
</dbReference>
<dbReference type="SUPFAM" id="SSF56204">
    <property type="entry name" value="Hect, E3 ligase catalytic domain"/>
    <property type="match status" value="1"/>
</dbReference>
<evidence type="ECO:0000256" key="3">
    <source>
        <dbReference type="ARBA" id="ARBA00022679"/>
    </source>
</evidence>
<dbReference type="Gene3D" id="3.30.2410.10">
    <property type="entry name" value="Hect, E3 ligase catalytic domain"/>
    <property type="match status" value="1"/>
</dbReference>
<dbReference type="FunFam" id="3.30.2160.10:FF:000002">
    <property type="entry name" value="Putative Ubiquitin-protein ligase E3C"/>
    <property type="match status" value="1"/>
</dbReference>
<keyword evidence="4 5" id="KW-0833">Ubl conjugation pathway</keyword>
<evidence type="ECO:0000259" key="7">
    <source>
        <dbReference type="PROSITE" id="PS50237"/>
    </source>
</evidence>
<keyword evidence="9" id="KW-1185">Reference proteome</keyword>
<dbReference type="FunFam" id="3.30.2410.10:FF:000011">
    <property type="entry name" value="Putative Ubiquitin-protein ligase E3C"/>
    <property type="match status" value="1"/>
</dbReference>
<dbReference type="InterPro" id="IPR035983">
    <property type="entry name" value="Hect_E3_ubiquitin_ligase"/>
</dbReference>
<dbReference type="Proteomes" id="UP000794436">
    <property type="component" value="Unassembled WGS sequence"/>
</dbReference>
<gene>
    <name evidence="8" type="ORF">Poli38472_012677</name>
</gene>
<comment type="catalytic activity">
    <reaction evidence="1">
        <text>S-ubiquitinyl-[E2 ubiquitin-conjugating enzyme]-L-cysteine + [acceptor protein]-L-lysine = [E2 ubiquitin-conjugating enzyme]-L-cysteine + N(6)-ubiquitinyl-[acceptor protein]-L-lysine.</text>
        <dbReference type="EC" id="2.3.2.26"/>
    </reaction>
</comment>
<dbReference type="CDD" id="cd00078">
    <property type="entry name" value="HECTc"/>
    <property type="match status" value="1"/>
</dbReference>
<organism evidence="8 9">
    <name type="scientific">Pythium oligandrum</name>
    <name type="common">Mycoparasitic fungus</name>
    <dbReference type="NCBI Taxonomy" id="41045"/>
    <lineage>
        <taxon>Eukaryota</taxon>
        <taxon>Sar</taxon>
        <taxon>Stramenopiles</taxon>
        <taxon>Oomycota</taxon>
        <taxon>Peronosporomycetes</taxon>
        <taxon>Pythiales</taxon>
        <taxon>Pythiaceae</taxon>
        <taxon>Pythium</taxon>
    </lineage>
</organism>
<dbReference type="InterPro" id="IPR000569">
    <property type="entry name" value="HECT_dom"/>
</dbReference>
<dbReference type="Pfam" id="PF00632">
    <property type="entry name" value="HECT"/>
    <property type="match status" value="1"/>
</dbReference>
<keyword evidence="3" id="KW-0808">Transferase</keyword>
<feature type="region of interest" description="Disordered" evidence="6">
    <location>
        <begin position="1"/>
        <end position="30"/>
    </location>
</feature>
<accession>A0A8K1FGC0</accession>
<evidence type="ECO:0000256" key="2">
    <source>
        <dbReference type="ARBA" id="ARBA00012485"/>
    </source>
</evidence>
<evidence type="ECO:0000256" key="1">
    <source>
        <dbReference type="ARBA" id="ARBA00000885"/>
    </source>
</evidence>
<dbReference type="PANTHER" id="PTHR45700:SF2">
    <property type="entry name" value="UBIQUITIN-PROTEIN LIGASE E3C"/>
    <property type="match status" value="1"/>
</dbReference>
<comment type="caution">
    <text evidence="8">The sequence shown here is derived from an EMBL/GenBank/DDBJ whole genome shotgun (WGS) entry which is preliminary data.</text>
</comment>
<dbReference type="PROSITE" id="PS50237">
    <property type="entry name" value="HECT"/>
    <property type="match status" value="1"/>
</dbReference>
<reference evidence="8" key="1">
    <citation type="submission" date="2019-03" db="EMBL/GenBank/DDBJ databases">
        <title>Long read genome sequence of the mycoparasitic Pythium oligandrum ATCC 38472 isolated from sugarbeet rhizosphere.</title>
        <authorList>
            <person name="Gaulin E."/>
        </authorList>
    </citation>
    <scope>NUCLEOTIDE SEQUENCE</scope>
    <source>
        <strain evidence="8">ATCC 38472_TT</strain>
    </source>
</reference>
<dbReference type="EC" id="2.3.2.26" evidence="2"/>
<name>A0A8K1FGC0_PYTOL</name>
<evidence type="ECO:0000256" key="4">
    <source>
        <dbReference type="ARBA" id="ARBA00022786"/>
    </source>
</evidence>
<evidence type="ECO:0000256" key="5">
    <source>
        <dbReference type="PROSITE-ProRule" id="PRU00104"/>
    </source>
</evidence>
<feature type="domain" description="HECT" evidence="7">
    <location>
        <begin position="770"/>
        <end position="1111"/>
    </location>
</feature>
<sequence length="1111" mass="124583">MFDGSFKATRKVSLSGRKKPAFAYGGGPRGGGALTAATAASKEELLQQTKRAREERLEHKRRTTASTKIQAVYRRVLTTRRVRLRVFCDVERELTTLLAPTSGVDIRQTPLATDTLQRFLRKTLFATTTRLLLKDVSVERMTTVQDYVVFMLLVSALRGEATASTSVLTAAKDATWIFQMTKVLERALEVAVMRGTALSPMEQLTNPYVLLLDTLTTQDRYTAAGETSEKASDAIRKVLRQLALTQGFGSFEALRQLVLNDKGVGMDSRVVQVVTRVVTNTLETIVDGSDVDNAVATKFASKMLVTPRSVSNPVVRQVMESIRYPANDRALTEGQFWHVVMLSLSKSESLNWSARAFAVGNVLDLIVQSGFSAHVTETGASVLAALIAPSHMEWAFDAETNPTVLPSEQTDDDDMMEVDMVGSSDLAPLVNEKQREEAERGVSAMQPYEAIVKEQWQQLCESRFLQQCFEGAAMHKMCDVYALFLLAVGRSHFLGVRQSFKAPPASVFAFLSATSSEASALTQGIRPAIVQSLWKLVKGQLAARPSGQRWVADSSDLQGLLLFNVTYSHLLLALDDETFYERSWPFQLAEVSDIVAFLKQFIYDVCWNVSTLVSGGINKDRLQATDRASLLLLPTITTAVKLFNQLYDRDCRRRFTVDGAWLWPSMPVIRETVDLESMEGDLFDVQALLTLSNGSVLTPHARASLILTTIPQVFSFNDRVQLFEKLLEEEKRNVMHLRDEFSRAIQIRIKRDEIVEESFEVFQKVCESHSPSVLKSRIKVTFVNAQGLEEAGIDGGGVFKEYVDNLTKNAFSPEFGFFLATNEQLLYPNPGARIMVDTQKDLLDRYRFLGRVLGKALYENILVEPQFAAFFLNKLLGKFNYIDDLHSLDPEMYKSLMQLKHYNGNVEDLSLTFSVSEMEFGQVVNRPLLPNGENIPVTNENRIRYIHLLAHHKLNVLSSAESAAFLRGFRDLIPAKWLQMFSPSELQMLIGGTANNIDVKDWQKNTTYGGGYHPSQRSIQWFWDLVENEFTPEDRAALLKFITSCSRAPLLGFGQLAPQICIHQVRIDDDERLPSSATCMNLLKLPTYSSKEIMKQKLLYAIRSNAGFDLS</sequence>
<proteinExistence type="predicted"/>
<evidence type="ECO:0000256" key="6">
    <source>
        <dbReference type="SAM" id="MobiDB-lite"/>
    </source>
</evidence>
<dbReference type="EMBL" id="SPLM01000076">
    <property type="protein sequence ID" value="TMW61486.1"/>
    <property type="molecule type" value="Genomic_DNA"/>
</dbReference>